<evidence type="ECO:0000256" key="1">
    <source>
        <dbReference type="SAM" id="MobiDB-lite"/>
    </source>
</evidence>
<organism evidence="2 3">
    <name type="scientific">Natrinema soli</name>
    <dbReference type="NCBI Taxonomy" id="1930624"/>
    <lineage>
        <taxon>Archaea</taxon>
        <taxon>Methanobacteriati</taxon>
        <taxon>Methanobacteriota</taxon>
        <taxon>Stenosarchaea group</taxon>
        <taxon>Halobacteria</taxon>
        <taxon>Halobacteriales</taxon>
        <taxon>Natrialbaceae</taxon>
        <taxon>Natrinema</taxon>
    </lineage>
</organism>
<evidence type="ECO:0000313" key="3">
    <source>
        <dbReference type="Proteomes" id="UP001596383"/>
    </source>
</evidence>
<sequence length="180" mass="21287">MDNPTAPVREIRGILAEEYEIELSHNRVNELLHDLSDRDVFRESILPNKRILDYHSFRIAFHYPNFEQQWEACYWELMEDPHVVMFCNADSSYHWQLLMQFNTDSEAERWMHHFFKKHGSLIAQFDNTKLTTVHKFHANSSVFDEKLWQTEAGREYLQSAQEGHNDEETIATDGSGDTPP</sequence>
<accession>A0ABD5SK07</accession>
<keyword evidence="3" id="KW-1185">Reference proteome</keyword>
<evidence type="ECO:0000313" key="2">
    <source>
        <dbReference type="EMBL" id="MFC6765496.1"/>
    </source>
</evidence>
<gene>
    <name evidence="2" type="ORF">ACFQE6_11010</name>
</gene>
<dbReference type="Proteomes" id="UP001596383">
    <property type="component" value="Unassembled WGS sequence"/>
</dbReference>
<dbReference type="AlphaFoldDB" id="A0ABD5SK07"/>
<dbReference type="EMBL" id="JBHSWV010000149">
    <property type="protein sequence ID" value="MFC6765496.1"/>
    <property type="molecule type" value="Genomic_DNA"/>
</dbReference>
<comment type="caution">
    <text evidence="2">The sequence shown here is derived from an EMBL/GenBank/DDBJ whole genome shotgun (WGS) entry which is preliminary data.</text>
</comment>
<name>A0ABD5SK07_9EURY</name>
<feature type="region of interest" description="Disordered" evidence="1">
    <location>
        <begin position="159"/>
        <end position="180"/>
    </location>
</feature>
<protein>
    <submittedName>
        <fullName evidence="2">Helix-turn-helix domain-containing protein</fullName>
    </submittedName>
</protein>
<proteinExistence type="predicted"/>
<reference evidence="2 3" key="1">
    <citation type="journal article" date="2019" name="Int. J. Syst. Evol. Microbiol.">
        <title>The Global Catalogue of Microorganisms (GCM) 10K type strain sequencing project: providing services to taxonomists for standard genome sequencing and annotation.</title>
        <authorList>
            <consortium name="The Broad Institute Genomics Platform"/>
            <consortium name="The Broad Institute Genome Sequencing Center for Infectious Disease"/>
            <person name="Wu L."/>
            <person name="Ma J."/>
        </authorList>
    </citation>
    <scope>NUCLEOTIDE SEQUENCE [LARGE SCALE GENOMIC DNA]</scope>
    <source>
        <strain evidence="2 3">LMG 29247</strain>
    </source>
</reference>